<comment type="catalytic activity">
    <reaction evidence="9 10 11">
        <text>2-[(2R,5Z)-2-carboxy-4-methylthiazol-5(2H)-ylidene]ethyl phosphate + 4-amino-2-methyl-5-(diphosphooxymethyl)pyrimidine + 2 H(+) = thiamine phosphate + CO2 + diphosphate</text>
        <dbReference type="Rhea" id="RHEA:47844"/>
        <dbReference type="ChEBI" id="CHEBI:15378"/>
        <dbReference type="ChEBI" id="CHEBI:16526"/>
        <dbReference type="ChEBI" id="CHEBI:33019"/>
        <dbReference type="ChEBI" id="CHEBI:37575"/>
        <dbReference type="ChEBI" id="CHEBI:57841"/>
        <dbReference type="ChEBI" id="CHEBI:62899"/>
        <dbReference type="EC" id="2.5.1.3"/>
    </reaction>
</comment>
<evidence type="ECO:0000313" key="14">
    <source>
        <dbReference type="EMBL" id="OMH41390.1"/>
    </source>
</evidence>
<dbReference type="GO" id="GO:0004789">
    <property type="term" value="F:thiamine-phosphate diphosphorylase activity"/>
    <property type="evidence" value="ECO:0007669"/>
    <property type="project" value="UniProtKB-UniRule"/>
</dbReference>
<sequence length="211" mass="22971">MDLRLYAITDERFMDETNIADKVAAAIEGGVSVIQYRAKSKDSVVMYREALIVRDVTKKYRIPFIVNDRLDIALAVSADGVHVGQTDLPVSVIRRIVGRDFIVGLSTHNLFQVENANKEEVNYIGFGPVFPTNTKKNPDPVVGVDSLCEAVKKSVHPVIAIGGINSDNIGSILMCKPAGVAVVRAVFDGDPFLNARKLREKIDAEMGGSLS</sequence>
<proteinExistence type="inferred from homology"/>
<feature type="binding site" evidence="10">
    <location>
        <position position="106"/>
    </location>
    <ligand>
        <name>4-amino-2-methyl-5-(diphosphooxymethyl)pyrimidine</name>
        <dbReference type="ChEBI" id="CHEBI:57841"/>
    </ligand>
</feature>
<evidence type="ECO:0000313" key="15">
    <source>
        <dbReference type="Proteomes" id="UP000187408"/>
    </source>
</evidence>
<comment type="similarity">
    <text evidence="10 11">Belongs to the thiamine-phosphate synthase family.</text>
</comment>
<evidence type="ECO:0000256" key="2">
    <source>
        <dbReference type="ARBA" id="ARBA00005165"/>
    </source>
</evidence>
<dbReference type="GO" id="GO:0005737">
    <property type="term" value="C:cytoplasm"/>
    <property type="evidence" value="ECO:0007669"/>
    <property type="project" value="TreeGrafter"/>
</dbReference>
<dbReference type="SUPFAM" id="SSF51391">
    <property type="entry name" value="Thiamin phosphate synthase"/>
    <property type="match status" value="1"/>
</dbReference>
<keyword evidence="4 10" id="KW-0479">Metal-binding</keyword>
<dbReference type="UniPathway" id="UPA00060">
    <property type="reaction ID" value="UER00141"/>
</dbReference>
<evidence type="ECO:0000256" key="11">
    <source>
        <dbReference type="RuleBase" id="RU003826"/>
    </source>
</evidence>
<comment type="caution">
    <text evidence="14">The sequence shown here is derived from an EMBL/GenBank/DDBJ whole genome shotgun (WGS) entry which is preliminary data.</text>
</comment>
<protein>
    <recommendedName>
        <fullName evidence="10">Thiamine-phosphate synthase</fullName>
        <shortName evidence="10">TP synthase</shortName>
        <shortName evidence="10">TPS</shortName>
        <ecNumber evidence="10">2.5.1.3</ecNumber>
    </recommendedName>
    <alternativeName>
        <fullName evidence="10">Thiamine-phosphate pyrophosphorylase</fullName>
        <shortName evidence="10">TMP pyrophosphorylase</shortName>
        <shortName evidence="10">TMP-PPase</shortName>
    </alternativeName>
</protein>
<comment type="catalytic activity">
    <reaction evidence="7 10 11">
        <text>4-methyl-5-(2-phosphooxyethyl)-thiazole + 4-amino-2-methyl-5-(diphosphooxymethyl)pyrimidine + H(+) = thiamine phosphate + diphosphate</text>
        <dbReference type="Rhea" id="RHEA:22328"/>
        <dbReference type="ChEBI" id="CHEBI:15378"/>
        <dbReference type="ChEBI" id="CHEBI:33019"/>
        <dbReference type="ChEBI" id="CHEBI:37575"/>
        <dbReference type="ChEBI" id="CHEBI:57841"/>
        <dbReference type="ChEBI" id="CHEBI:58296"/>
        <dbReference type="EC" id="2.5.1.3"/>
    </reaction>
</comment>
<dbReference type="CDD" id="cd00564">
    <property type="entry name" value="TMP_TenI"/>
    <property type="match status" value="1"/>
</dbReference>
<dbReference type="InterPro" id="IPR034291">
    <property type="entry name" value="TMP_synthase"/>
</dbReference>
<dbReference type="EC" id="2.5.1.3" evidence="10"/>
<name>A0A1R1MNU4_9BACT</name>
<keyword evidence="15" id="KW-1185">Reference proteome</keyword>
<dbReference type="STRING" id="1914305.BLW93_00460"/>
<dbReference type="Proteomes" id="UP000187408">
    <property type="component" value="Unassembled WGS sequence"/>
</dbReference>
<comment type="catalytic activity">
    <reaction evidence="8 10 11">
        <text>2-(2-carboxy-4-methylthiazol-5-yl)ethyl phosphate + 4-amino-2-methyl-5-(diphosphooxymethyl)pyrimidine + 2 H(+) = thiamine phosphate + CO2 + diphosphate</text>
        <dbReference type="Rhea" id="RHEA:47848"/>
        <dbReference type="ChEBI" id="CHEBI:15378"/>
        <dbReference type="ChEBI" id="CHEBI:16526"/>
        <dbReference type="ChEBI" id="CHEBI:33019"/>
        <dbReference type="ChEBI" id="CHEBI:37575"/>
        <dbReference type="ChEBI" id="CHEBI:57841"/>
        <dbReference type="ChEBI" id="CHEBI:62890"/>
        <dbReference type="EC" id="2.5.1.3"/>
    </reaction>
</comment>
<evidence type="ECO:0000259" key="13">
    <source>
        <dbReference type="Pfam" id="PF02581"/>
    </source>
</evidence>
<dbReference type="InterPro" id="IPR013785">
    <property type="entry name" value="Aldolase_TIM"/>
</dbReference>
<comment type="cofactor">
    <cofactor evidence="10">
        <name>Mg(2+)</name>
        <dbReference type="ChEBI" id="CHEBI:18420"/>
    </cofactor>
    <text evidence="10">Binds 1 Mg(2+) ion per subunit.</text>
</comment>
<dbReference type="Pfam" id="PF02581">
    <property type="entry name" value="TMP-TENI"/>
    <property type="match status" value="1"/>
</dbReference>
<comment type="function">
    <text evidence="1 10">Condenses 4-methyl-5-(beta-hydroxyethyl)thiazole monophosphate (THZ-P) and 2-methyl-4-amino-5-hydroxymethyl pyrimidine pyrophosphate (HMP-PP) to form thiamine monophosphate (TMP).</text>
</comment>
<comment type="caution">
    <text evidence="10">Lacks conserved residue(s) required for the propagation of feature annotation.</text>
</comment>
<dbReference type="AlphaFoldDB" id="A0A1R1MNU4"/>
<dbReference type="InterPro" id="IPR022998">
    <property type="entry name" value="ThiamineP_synth_TenI"/>
</dbReference>
<evidence type="ECO:0000256" key="5">
    <source>
        <dbReference type="ARBA" id="ARBA00022842"/>
    </source>
</evidence>
<evidence type="ECO:0000256" key="8">
    <source>
        <dbReference type="ARBA" id="ARBA00047851"/>
    </source>
</evidence>
<dbReference type="GO" id="GO:0009228">
    <property type="term" value="P:thiamine biosynthetic process"/>
    <property type="evidence" value="ECO:0007669"/>
    <property type="project" value="UniProtKB-KW"/>
</dbReference>
<accession>A0A1R1MNU4</accession>
<feature type="binding site" evidence="10">
    <location>
        <position position="135"/>
    </location>
    <ligand>
        <name>4-amino-2-methyl-5-(diphosphooxymethyl)pyrimidine</name>
        <dbReference type="ChEBI" id="CHEBI:57841"/>
    </ligand>
</feature>
<dbReference type="FunFam" id="3.20.20.70:FF:000096">
    <property type="entry name" value="Thiamine-phosphate synthase"/>
    <property type="match status" value="1"/>
</dbReference>
<keyword evidence="6 10" id="KW-0784">Thiamine biosynthesis</keyword>
<dbReference type="Gene3D" id="3.20.20.70">
    <property type="entry name" value="Aldolase class I"/>
    <property type="match status" value="1"/>
</dbReference>
<dbReference type="PANTHER" id="PTHR20857:SF23">
    <property type="entry name" value="THIAMINE BIOSYNTHETIC BIFUNCTIONAL ENZYME"/>
    <property type="match status" value="1"/>
</dbReference>
<dbReference type="EMBL" id="MOEN01000001">
    <property type="protein sequence ID" value="OMH41390.1"/>
    <property type="molecule type" value="Genomic_DNA"/>
</dbReference>
<feature type="binding site" evidence="10">
    <location>
        <position position="68"/>
    </location>
    <ligand>
        <name>Mg(2+)</name>
        <dbReference type="ChEBI" id="CHEBI:18420"/>
    </ligand>
</feature>
<dbReference type="GO" id="GO:0009229">
    <property type="term" value="P:thiamine diphosphate biosynthetic process"/>
    <property type="evidence" value="ECO:0007669"/>
    <property type="project" value="UniProtKB-UniRule"/>
</dbReference>
<evidence type="ECO:0000256" key="7">
    <source>
        <dbReference type="ARBA" id="ARBA00047334"/>
    </source>
</evidence>
<feature type="binding site" evidence="10">
    <location>
        <position position="163"/>
    </location>
    <ligand>
        <name>2-[(2R,5Z)-2-carboxy-4-methylthiazol-5(2H)-ylidene]ethyl phosphate</name>
        <dbReference type="ChEBI" id="CHEBI:62899"/>
    </ligand>
</feature>
<dbReference type="HAMAP" id="MF_00097">
    <property type="entry name" value="TMP_synthase"/>
    <property type="match status" value="1"/>
</dbReference>
<dbReference type="PANTHER" id="PTHR20857">
    <property type="entry name" value="THIAMINE-PHOSPHATE PYROPHOSPHORYLASE"/>
    <property type="match status" value="1"/>
</dbReference>
<evidence type="ECO:0000256" key="10">
    <source>
        <dbReference type="HAMAP-Rule" id="MF_00097"/>
    </source>
</evidence>
<keyword evidence="3 10" id="KW-0808">Transferase</keyword>
<gene>
    <name evidence="10" type="primary">thiE</name>
    <name evidence="14" type="ORF">BLW93_00460</name>
</gene>
<feature type="binding site" evidence="10">
    <location>
        <begin position="35"/>
        <end position="39"/>
    </location>
    <ligand>
        <name>4-amino-2-methyl-5-(diphosphooxymethyl)pyrimidine</name>
        <dbReference type="ChEBI" id="CHEBI:57841"/>
    </ligand>
</feature>
<evidence type="ECO:0000256" key="12">
    <source>
        <dbReference type="RuleBase" id="RU004253"/>
    </source>
</evidence>
<evidence type="ECO:0000256" key="6">
    <source>
        <dbReference type="ARBA" id="ARBA00022977"/>
    </source>
</evidence>
<keyword evidence="5 10" id="KW-0460">Magnesium</keyword>
<dbReference type="GO" id="GO:0000287">
    <property type="term" value="F:magnesium ion binding"/>
    <property type="evidence" value="ECO:0007669"/>
    <property type="project" value="UniProtKB-UniRule"/>
</dbReference>
<reference evidence="14 15" key="1">
    <citation type="submission" date="2016-10" db="EMBL/GenBank/DDBJ databases">
        <title>Genome sequence of a sulfur-reducing bacterium Desulfurobacterium indicum K6013.</title>
        <authorList>
            <person name="Cao J."/>
            <person name="Shao Z."/>
            <person name="Alain K."/>
            <person name="Jebbar M."/>
        </authorList>
    </citation>
    <scope>NUCLEOTIDE SEQUENCE [LARGE SCALE GENOMIC DNA]</scope>
    <source>
        <strain evidence="14 15">K6013</strain>
    </source>
</reference>
<evidence type="ECO:0000256" key="9">
    <source>
        <dbReference type="ARBA" id="ARBA00047883"/>
    </source>
</evidence>
<feature type="binding site" evidence="10">
    <location>
        <position position="67"/>
    </location>
    <ligand>
        <name>4-amino-2-methyl-5-(diphosphooxymethyl)pyrimidine</name>
        <dbReference type="ChEBI" id="CHEBI:57841"/>
    </ligand>
</feature>
<feature type="binding site" evidence="10">
    <location>
        <begin position="132"/>
        <end position="134"/>
    </location>
    <ligand>
        <name>2-[(2R,5Z)-2-carboxy-4-methylthiazol-5(2H)-ylidene]ethyl phosphate</name>
        <dbReference type="ChEBI" id="CHEBI:62899"/>
    </ligand>
</feature>
<dbReference type="NCBIfam" id="TIGR00693">
    <property type="entry name" value="thiE"/>
    <property type="match status" value="1"/>
</dbReference>
<comment type="pathway">
    <text evidence="2 10 12">Cofactor biosynthesis; thiamine diphosphate biosynthesis; thiamine phosphate from 4-amino-2-methyl-5-diphosphomethylpyrimidine and 4-methyl-5-(2-phosphoethyl)-thiazole: step 1/1.</text>
</comment>
<feature type="binding site" evidence="10">
    <location>
        <position position="87"/>
    </location>
    <ligand>
        <name>Mg(2+)</name>
        <dbReference type="ChEBI" id="CHEBI:18420"/>
    </ligand>
</feature>
<evidence type="ECO:0000256" key="4">
    <source>
        <dbReference type="ARBA" id="ARBA00022723"/>
    </source>
</evidence>
<evidence type="ECO:0000256" key="3">
    <source>
        <dbReference type="ARBA" id="ARBA00022679"/>
    </source>
</evidence>
<dbReference type="InterPro" id="IPR036206">
    <property type="entry name" value="ThiamineP_synth_sf"/>
</dbReference>
<organism evidence="14 15">
    <name type="scientific">Desulfurobacterium indicum</name>
    <dbReference type="NCBI Taxonomy" id="1914305"/>
    <lineage>
        <taxon>Bacteria</taxon>
        <taxon>Pseudomonadati</taxon>
        <taxon>Aquificota</taxon>
        <taxon>Aquificia</taxon>
        <taxon>Desulfurobacteriales</taxon>
        <taxon>Desulfurobacteriaceae</taxon>
        <taxon>Desulfurobacterium</taxon>
    </lineage>
</organism>
<evidence type="ECO:0000256" key="1">
    <source>
        <dbReference type="ARBA" id="ARBA00003814"/>
    </source>
</evidence>
<dbReference type="RefSeq" id="WP_076712142.1">
    <property type="nucleotide sequence ID" value="NZ_MOEN01000001.1"/>
</dbReference>
<feature type="domain" description="Thiamine phosphate synthase/TenI" evidence="13">
    <location>
        <begin position="5"/>
        <end position="186"/>
    </location>
</feature>